<proteinExistence type="predicted"/>
<keyword evidence="1" id="KW-0472">Membrane</keyword>
<evidence type="ECO:0000313" key="7">
    <source>
        <dbReference type="Proteomes" id="UP000254043"/>
    </source>
</evidence>
<evidence type="ECO:0000313" key="11">
    <source>
        <dbReference type="Proteomes" id="UP000519859"/>
    </source>
</evidence>
<reference evidence="6 10" key="3">
    <citation type="submission" date="2019-08" db="EMBL/GenBank/DDBJ databases">
        <title>Whole genome analysis of cultivated E. coli strains isolated from CD patients and healthy donors.</title>
        <authorList>
            <person name="Siniagina M.N."/>
            <person name="Markelova M.I."/>
            <person name="Laikov A.V."/>
            <person name="Boulygina E.A."/>
            <person name="Khusnutdinova D.R."/>
            <person name="Kharchenko A."/>
            <person name="Grigoryeva T.V."/>
        </authorList>
    </citation>
    <scope>NUCLEOTIDE SEQUENCE [LARGE SCALE GENOMIC DNA]</scope>
    <source>
        <strain evidence="6 10">1_45_11</strain>
    </source>
</reference>
<dbReference type="EMBL" id="UGCP01000002">
    <property type="protein sequence ID" value="STI87789.1"/>
    <property type="molecule type" value="Genomic_DNA"/>
</dbReference>
<accession>A0A0K5HIE4</accession>
<dbReference type="EMBL" id="UGAK01000003">
    <property type="protein sequence ID" value="STF93262.1"/>
    <property type="molecule type" value="Genomic_DNA"/>
</dbReference>
<reference evidence="7 8" key="1">
    <citation type="submission" date="2018-06" db="EMBL/GenBank/DDBJ databases">
        <authorList>
            <consortium name="Pathogen Informatics"/>
            <person name="Doyle S."/>
        </authorList>
    </citation>
    <scope>NUCLEOTIDE SEQUENCE [LARGE SCALE GENOMIC DNA]</scope>
    <source>
        <strain evidence="4 7">NCTC7927</strain>
        <strain evidence="3 9">NCTC7928</strain>
        <strain evidence="5 8">NCTC8622</strain>
    </source>
</reference>
<evidence type="ECO:0000256" key="1">
    <source>
        <dbReference type="SAM" id="Phobius"/>
    </source>
</evidence>
<dbReference type="RefSeq" id="WP_001028879.1">
    <property type="nucleotide sequence ID" value="NZ_BFLY01000017.1"/>
</dbReference>
<organism evidence="2 11">
    <name type="scientific">Escherichia coli</name>
    <dbReference type="NCBI Taxonomy" id="562"/>
    <lineage>
        <taxon>Bacteria</taxon>
        <taxon>Pseudomonadati</taxon>
        <taxon>Pseudomonadota</taxon>
        <taxon>Gammaproteobacteria</taxon>
        <taxon>Enterobacterales</taxon>
        <taxon>Enterobacteriaceae</taxon>
        <taxon>Escherichia</taxon>
    </lineage>
</organism>
<dbReference type="Proteomes" id="UP000254079">
    <property type="component" value="Unassembled WGS sequence"/>
</dbReference>
<protein>
    <submittedName>
        <fullName evidence="2">Uncharacterized protein</fullName>
    </submittedName>
</protein>
<dbReference type="EMBL" id="AASDFP010000074">
    <property type="protein sequence ID" value="EFB2194969.1"/>
    <property type="molecule type" value="Genomic_DNA"/>
</dbReference>
<dbReference type="Proteomes" id="UP000519859">
    <property type="component" value="Unassembled WGS sequence"/>
</dbReference>
<evidence type="ECO:0000313" key="6">
    <source>
        <dbReference type="EMBL" id="TXQ33359.1"/>
    </source>
</evidence>
<evidence type="ECO:0000313" key="3">
    <source>
        <dbReference type="EMBL" id="STF44887.1"/>
    </source>
</evidence>
<feature type="transmembrane region" description="Helical" evidence="1">
    <location>
        <begin position="32"/>
        <end position="52"/>
    </location>
</feature>
<evidence type="ECO:0000313" key="4">
    <source>
        <dbReference type="EMBL" id="STF93262.1"/>
    </source>
</evidence>
<keyword evidence="1" id="KW-1133">Transmembrane helix</keyword>
<dbReference type="EMBL" id="VRXD01000020">
    <property type="protein sequence ID" value="TXQ33359.1"/>
    <property type="molecule type" value="Genomic_DNA"/>
</dbReference>
<evidence type="ECO:0000313" key="5">
    <source>
        <dbReference type="EMBL" id="STI87789.1"/>
    </source>
</evidence>
<evidence type="ECO:0000313" key="10">
    <source>
        <dbReference type="Proteomes" id="UP000321295"/>
    </source>
</evidence>
<feature type="transmembrane region" description="Helical" evidence="1">
    <location>
        <begin position="7"/>
        <end position="26"/>
    </location>
</feature>
<reference evidence="2 11" key="2">
    <citation type="submission" date="2019-06" db="EMBL/GenBank/DDBJ databases">
        <authorList>
            <consortium name="NARMS: The National Antimicrobial Resistance Monitoring System"/>
        </authorList>
    </citation>
    <scope>NUCLEOTIDE SEQUENCE [LARGE SCALE GENOMIC DNA]</scope>
    <source>
        <strain evidence="2 11">FSIS11921886</strain>
    </source>
</reference>
<dbReference type="AlphaFoldDB" id="A0A0K5HIE4"/>
<dbReference type="Proteomes" id="UP000254043">
    <property type="component" value="Unassembled WGS sequence"/>
</dbReference>
<gene>
    <name evidence="2" type="ORF">FIJ20_22740</name>
    <name evidence="6" type="ORF">FV293_14835</name>
    <name evidence="4" type="ORF">NCTC7927_02014</name>
    <name evidence="3" type="ORF">NCTC7928_05637</name>
    <name evidence="5" type="ORF">NCTC8622_06967</name>
</gene>
<name>A0A0K5HIE4_ECOLX</name>
<dbReference type="EMBL" id="UGAB01000002">
    <property type="protein sequence ID" value="STF44887.1"/>
    <property type="molecule type" value="Genomic_DNA"/>
</dbReference>
<evidence type="ECO:0000313" key="9">
    <source>
        <dbReference type="Proteomes" id="UP000254877"/>
    </source>
</evidence>
<dbReference type="Proteomes" id="UP000321295">
    <property type="component" value="Unassembled WGS sequence"/>
</dbReference>
<dbReference type="Proteomes" id="UP000254877">
    <property type="component" value="Unassembled WGS sequence"/>
</dbReference>
<sequence>MNIYFRIVISLAIITCIYGLIVPALISMKDTVAVISGFALACLTPPCIYAIYKGLSFSKDKR</sequence>
<evidence type="ECO:0000313" key="8">
    <source>
        <dbReference type="Proteomes" id="UP000254079"/>
    </source>
</evidence>
<keyword evidence="1" id="KW-0812">Transmembrane</keyword>
<evidence type="ECO:0000313" key="2">
    <source>
        <dbReference type="EMBL" id="EFB2194969.1"/>
    </source>
</evidence>